<comment type="caution">
    <text evidence="8">The sequence shown here is derived from an EMBL/GenBank/DDBJ whole genome shotgun (WGS) entry which is preliminary data.</text>
</comment>
<proteinExistence type="inferred from homology"/>
<keyword evidence="5" id="KW-0472">Membrane</keyword>
<accession>A0AA38GZ40</accession>
<evidence type="ECO:0000259" key="6">
    <source>
        <dbReference type="PROSITE" id="PS01031"/>
    </source>
</evidence>
<feature type="region of interest" description="Disordered" evidence="4">
    <location>
        <begin position="185"/>
        <end position="223"/>
    </location>
</feature>
<dbReference type="SUPFAM" id="SSF49764">
    <property type="entry name" value="HSP20-like chaperones"/>
    <property type="match status" value="1"/>
</dbReference>
<feature type="compositionally biased region" description="Basic and acidic residues" evidence="4">
    <location>
        <begin position="213"/>
        <end position="223"/>
    </location>
</feature>
<dbReference type="PROSITE" id="PS01031">
    <property type="entry name" value="SHSP"/>
    <property type="match status" value="1"/>
</dbReference>
<feature type="region of interest" description="Disordered" evidence="4">
    <location>
        <begin position="146"/>
        <end position="165"/>
    </location>
</feature>
<evidence type="ECO:0000256" key="4">
    <source>
        <dbReference type="SAM" id="MobiDB-lite"/>
    </source>
</evidence>
<evidence type="ECO:0000256" key="2">
    <source>
        <dbReference type="PROSITE-ProRule" id="PRU00285"/>
    </source>
</evidence>
<dbReference type="PANTHER" id="PTHR11527">
    <property type="entry name" value="HEAT-SHOCK PROTEIN 20 FAMILY MEMBER"/>
    <property type="match status" value="1"/>
</dbReference>
<dbReference type="CDD" id="cd06464">
    <property type="entry name" value="ACD_sHsps-like"/>
    <property type="match status" value="1"/>
</dbReference>
<evidence type="ECO:0000256" key="5">
    <source>
        <dbReference type="SAM" id="Phobius"/>
    </source>
</evidence>
<feature type="domain" description="SHSP" evidence="6">
    <location>
        <begin position="16"/>
        <end position="133"/>
    </location>
</feature>
<dbReference type="PROSITE" id="PS51203">
    <property type="entry name" value="CS"/>
    <property type="match status" value="1"/>
</dbReference>
<comment type="similarity">
    <text evidence="2 3">Belongs to the small heat shock protein (HSP20) family.</text>
</comment>
<keyword evidence="1" id="KW-0346">Stress response</keyword>
<feature type="domain" description="CS" evidence="7">
    <location>
        <begin position="20"/>
        <end position="131"/>
    </location>
</feature>
<dbReference type="InterPro" id="IPR002068">
    <property type="entry name" value="A-crystallin/Hsp20_dom"/>
</dbReference>
<dbReference type="InterPro" id="IPR008978">
    <property type="entry name" value="HSP20-like_chaperone"/>
</dbReference>
<feature type="transmembrane region" description="Helical" evidence="5">
    <location>
        <begin position="240"/>
        <end position="258"/>
    </location>
</feature>
<evidence type="ECO:0000256" key="1">
    <source>
        <dbReference type="ARBA" id="ARBA00023016"/>
    </source>
</evidence>
<sequence>MELANRNSYGFEYLSVSTHAVDPPFELVQTGDSYILVVYVPGFRKEDIKVEITDNAQSLKISGEKVLRELIGMRWTWHRLERSVGRGFSRTFRNPHNVNTNAITAKFHDHILYVVMPKISALAIQCEETLENSRCIGDHSNPIGTSSCAQDQLPGSRDQQDEVQPVFEKPCSISDEENCSYHTKNLPEETDVDDKMEAQDASPISYESSAIQEKNDSDGEKDGLESGFDYRGFFSRRTTVLLSMGVASLAIFAAHKLISRRK</sequence>
<dbReference type="Proteomes" id="UP000824469">
    <property type="component" value="Unassembled WGS sequence"/>
</dbReference>
<evidence type="ECO:0000259" key="7">
    <source>
        <dbReference type="PROSITE" id="PS51203"/>
    </source>
</evidence>
<organism evidence="8 9">
    <name type="scientific">Taxus chinensis</name>
    <name type="common">Chinese yew</name>
    <name type="synonym">Taxus wallichiana var. chinensis</name>
    <dbReference type="NCBI Taxonomy" id="29808"/>
    <lineage>
        <taxon>Eukaryota</taxon>
        <taxon>Viridiplantae</taxon>
        <taxon>Streptophyta</taxon>
        <taxon>Embryophyta</taxon>
        <taxon>Tracheophyta</taxon>
        <taxon>Spermatophyta</taxon>
        <taxon>Pinopsida</taxon>
        <taxon>Pinidae</taxon>
        <taxon>Conifers II</taxon>
        <taxon>Cupressales</taxon>
        <taxon>Taxaceae</taxon>
        <taxon>Taxus</taxon>
    </lineage>
</organism>
<evidence type="ECO:0000256" key="3">
    <source>
        <dbReference type="RuleBase" id="RU003616"/>
    </source>
</evidence>
<keyword evidence="5" id="KW-0812">Transmembrane</keyword>
<protein>
    <recommendedName>
        <fullName evidence="10">SHSP domain-containing protein</fullName>
    </recommendedName>
</protein>
<keyword evidence="9" id="KW-1185">Reference proteome</keyword>
<evidence type="ECO:0000313" key="8">
    <source>
        <dbReference type="EMBL" id="KAH9331709.1"/>
    </source>
</evidence>
<keyword evidence="5" id="KW-1133">Transmembrane helix</keyword>
<dbReference type="AlphaFoldDB" id="A0AA38GZ40"/>
<evidence type="ECO:0008006" key="10">
    <source>
        <dbReference type="Google" id="ProtNLM"/>
    </source>
</evidence>
<dbReference type="EMBL" id="JAHRHJ020000001">
    <property type="protein sequence ID" value="KAH9331709.1"/>
    <property type="molecule type" value="Genomic_DNA"/>
</dbReference>
<dbReference type="InterPro" id="IPR007052">
    <property type="entry name" value="CS_dom"/>
</dbReference>
<evidence type="ECO:0000313" key="9">
    <source>
        <dbReference type="Proteomes" id="UP000824469"/>
    </source>
</evidence>
<dbReference type="InterPro" id="IPR031107">
    <property type="entry name" value="Small_HSP"/>
</dbReference>
<reference evidence="8 9" key="1">
    <citation type="journal article" date="2021" name="Nat. Plants">
        <title>The Taxus genome provides insights into paclitaxel biosynthesis.</title>
        <authorList>
            <person name="Xiong X."/>
            <person name="Gou J."/>
            <person name="Liao Q."/>
            <person name="Li Y."/>
            <person name="Zhou Q."/>
            <person name="Bi G."/>
            <person name="Li C."/>
            <person name="Du R."/>
            <person name="Wang X."/>
            <person name="Sun T."/>
            <person name="Guo L."/>
            <person name="Liang H."/>
            <person name="Lu P."/>
            <person name="Wu Y."/>
            <person name="Zhang Z."/>
            <person name="Ro D.K."/>
            <person name="Shang Y."/>
            <person name="Huang S."/>
            <person name="Yan J."/>
        </authorList>
    </citation>
    <scope>NUCLEOTIDE SEQUENCE [LARGE SCALE GENOMIC DNA]</scope>
    <source>
        <strain evidence="8">Ta-2019</strain>
    </source>
</reference>
<dbReference type="Gene3D" id="2.60.40.790">
    <property type="match status" value="1"/>
</dbReference>
<name>A0AA38GZ40_TAXCH</name>
<dbReference type="Pfam" id="PF00011">
    <property type="entry name" value="HSP20"/>
    <property type="match status" value="1"/>
</dbReference>
<gene>
    <name evidence="8" type="ORF">KI387_003817</name>
</gene>